<dbReference type="EMBL" id="KT820662">
    <property type="protein sequence ID" value="ALH23050.1"/>
    <property type="molecule type" value="Genomic_DNA"/>
</dbReference>
<evidence type="ECO:0000256" key="1">
    <source>
        <dbReference type="SAM" id="Phobius"/>
    </source>
</evidence>
<dbReference type="Proteomes" id="UP000203826">
    <property type="component" value="Segment"/>
</dbReference>
<organism evidence="2 3">
    <name type="scientific">Chrysochromulina ericina virus CeV-01B</name>
    <dbReference type="NCBI Taxonomy" id="3070830"/>
    <lineage>
        <taxon>Viruses</taxon>
        <taxon>Varidnaviria</taxon>
        <taxon>Bamfordvirae</taxon>
        <taxon>Nucleocytoviricota</taxon>
        <taxon>Megaviricetes</taxon>
        <taxon>Imitervirales</taxon>
        <taxon>Mesomimiviridae</taxon>
        <taxon>Tethysvirus</taxon>
        <taxon>Tethysvirus raunefjordenense</taxon>
    </lineage>
</organism>
<proteinExistence type="predicted"/>
<keyword evidence="1" id="KW-1133">Transmembrane helix</keyword>
<name>A0A0N9QX19_9VIRU</name>
<keyword evidence="1" id="KW-0472">Membrane</keyword>
<evidence type="ECO:0000313" key="2">
    <source>
        <dbReference type="EMBL" id="ALH23050.1"/>
    </source>
</evidence>
<evidence type="ECO:0000313" key="3">
    <source>
        <dbReference type="Proteomes" id="UP000203826"/>
    </source>
</evidence>
<sequence length="41" mass="4804">MLDKIKNYRLQDDTVVILYGSVVSITFLLITMAYQNLKLIR</sequence>
<feature type="transmembrane region" description="Helical" evidence="1">
    <location>
        <begin position="16"/>
        <end position="34"/>
    </location>
</feature>
<reference evidence="2 3" key="1">
    <citation type="journal article" date="2015" name="Genome Announc.">
        <title>The 474-Kilobase-Pair Complete Genome Sequence of CeV-01B, a Virus Infecting Haptolina (Chrysochromulina) ericina (Prymnesiophyceae).</title>
        <authorList>
            <person name="Gallot-Lavallee L."/>
            <person name="Pagarete A."/>
            <person name="Legendre M."/>
            <person name="Santini S."/>
            <person name="Sandaa R.A."/>
            <person name="Himmelbauer H."/>
            <person name="Ogata H."/>
            <person name="Bratbak G."/>
            <person name="Claverie J.M."/>
        </authorList>
    </citation>
    <scope>NUCLEOTIDE SEQUENCE [LARGE SCALE GENOMIC DNA]</scope>
    <source>
        <strain evidence="2">CeV-01B</strain>
    </source>
</reference>
<accession>A0A0N9QX19</accession>
<protein>
    <submittedName>
        <fullName evidence="2">Uncharacterized protein</fullName>
    </submittedName>
</protein>
<keyword evidence="3" id="KW-1185">Reference proteome</keyword>
<dbReference type="KEGG" id="vg:26049011"/>
<gene>
    <name evidence="2" type="ORF">ceV_144</name>
</gene>
<keyword evidence="1" id="KW-0812">Transmembrane</keyword>